<protein>
    <recommendedName>
        <fullName evidence="4">Holin</fullName>
    </recommendedName>
</protein>
<feature type="transmembrane region" description="Helical" evidence="1">
    <location>
        <begin position="65"/>
        <end position="88"/>
    </location>
</feature>
<accession>A0ABY4SYW1</accession>
<sequence length="108" mass="11535">MDTMLLFTQFWLLLAAVGGAVLPVALGNEPSRKRAVVQVVCGAMLAIFLAPALEQRFIPGASAQIQAGVSFLIGCFGLRVTMIVQRLIDDRGEALAQRVIDRIAGGRP</sequence>
<feature type="transmembrane region" description="Helical" evidence="1">
    <location>
        <begin position="35"/>
        <end position="53"/>
    </location>
</feature>
<proteinExistence type="predicted"/>
<keyword evidence="1" id="KW-0812">Transmembrane</keyword>
<reference evidence="2" key="1">
    <citation type="submission" date="2020-10" db="EMBL/GenBank/DDBJ databases">
        <title>Whole-genome sequence of Luteibacter sp. EIF3.</title>
        <authorList>
            <person name="Friedrich I."/>
            <person name="Hertel R."/>
            <person name="Daniel R."/>
        </authorList>
    </citation>
    <scope>NUCLEOTIDE SEQUENCE</scope>
    <source>
        <strain evidence="2">EIF3</strain>
    </source>
</reference>
<evidence type="ECO:0000313" key="2">
    <source>
        <dbReference type="EMBL" id="URL57025.1"/>
    </source>
</evidence>
<gene>
    <name evidence="2" type="ORF">IM816_10150</name>
</gene>
<dbReference type="EMBL" id="CP063231">
    <property type="protein sequence ID" value="URL57025.1"/>
    <property type="molecule type" value="Genomic_DNA"/>
</dbReference>
<name>A0ABY4SYW1_9GAMM</name>
<keyword evidence="1" id="KW-1133">Transmembrane helix</keyword>
<dbReference type="RefSeq" id="WP_250337987.1">
    <property type="nucleotide sequence ID" value="NZ_CP063231.1"/>
</dbReference>
<keyword evidence="3" id="KW-1185">Reference proteome</keyword>
<evidence type="ECO:0000256" key="1">
    <source>
        <dbReference type="SAM" id="Phobius"/>
    </source>
</evidence>
<keyword evidence="1" id="KW-0472">Membrane</keyword>
<organism evidence="2 3">
    <name type="scientific">Luteibacter flocculans</name>
    <dbReference type="NCBI Taxonomy" id="2780091"/>
    <lineage>
        <taxon>Bacteria</taxon>
        <taxon>Pseudomonadati</taxon>
        <taxon>Pseudomonadota</taxon>
        <taxon>Gammaproteobacteria</taxon>
        <taxon>Lysobacterales</taxon>
        <taxon>Rhodanobacteraceae</taxon>
        <taxon>Luteibacter</taxon>
    </lineage>
</organism>
<dbReference type="Proteomes" id="UP001056681">
    <property type="component" value="Chromosome"/>
</dbReference>
<evidence type="ECO:0000313" key="3">
    <source>
        <dbReference type="Proteomes" id="UP001056681"/>
    </source>
</evidence>
<evidence type="ECO:0008006" key="4">
    <source>
        <dbReference type="Google" id="ProtNLM"/>
    </source>
</evidence>